<accession>A0ACC2NWD4</accession>
<comment type="caution">
    <text evidence="1">The sequence shown here is derived from an EMBL/GenBank/DDBJ whole genome shotgun (WGS) entry which is preliminary data.</text>
</comment>
<sequence>MAQKKKITFQREWLLIIVNYSLMVIAWNGDISLRDLGRKEFLKIKAKSTMPHHGECWHNALKSVKNSCEKLNDDEHSVLALHLANCFLDDSGHNIYDCHNIGDTNERKRCINNMSDRAFSVYNEFYIHASHMCYFLNHELWQTQTHDTIKHLYEASTLMKDQLIEASHVQGAMLESQKEGLKIQNQLLDNGKELENVIQSSSKSVSDMVLGFKESVKDQKELLFQIFAYLRTFQNWIISEVSWFQSVIYYTVSCVLSALFSASKKTANARVVLFTTQSLNVILERMMVQYYDNTSTQLNENKIDLVYSIWFVRKMALMICVTSLIYTYFSHRDETLENLKLLQRIENRLDSLQDITMISETPSIRYSKRLALKRVKSPPAIAEQVLPSGDLIQ</sequence>
<evidence type="ECO:0000313" key="2">
    <source>
        <dbReference type="Proteomes" id="UP001239111"/>
    </source>
</evidence>
<proteinExistence type="predicted"/>
<reference evidence="1" key="1">
    <citation type="submission" date="2023-04" db="EMBL/GenBank/DDBJ databases">
        <title>A chromosome-level genome assembly of the parasitoid wasp Eretmocerus hayati.</title>
        <authorList>
            <person name="Zhong Y."/>
            <person name="Liu S."/>
            <person name="Liu Y."/>
        </authorList>
    </citation>
    <scope>NUCLEOTIDE SEQUENCE</scope>
    <source>
        <strain evidence="1">ZJU_SS_LIU_2023</strain>
    </source>
</reference>
<organism evidence="1 2">
    <name type="scientific">Eretmocerus hayati</name>
    <dbReference type="NCBI Taxonomy" id="131215"/>
    <lineage>
        <taxon>Eukaryota</taxon>
        <taxon>Metazoa</taxon>
        <taxon>Ecdysozoa</taxon>
        <taxon>Arthropoda</taxon>
        <taxon>Hexapoda</taxon>
        <taxon>Insecta</taxon>
        <taxon>Pterygota</taxon>
        <taxon>Neoptera</taxon>
        <taxon>Endopterygota</taxon>
        <taxon>Hymenoptera</taxon>
        <taxon>Apocrita</taxon>
        <taxon>Proctotrupomorpha</taxon>
        <taxon>Chalcidoidea</taxon>
        <taxon>Aphelinidae</taxon>
        <taxon>Aphelininae</taxon>
        <taxon>Eretmocerus</taxon>
    </lineage>
</organism>
<name>A0ACC2NWD4_9HYME</name>
<gene>
    <name evidence="1" type="ORF">QAD02_005779</name>
</gene>
<dbReference type="Proteomes" id="UP001239111">
    <property type="component" value="Chromosome 3"/>
</dbReference>
<protein>
    <submittedName>
        <fullName evidence="1">Uncharacterized protein</fullName>
    </submittedName>
</protein>
<keyword evidence="2" id="KW-1185">Reference proteome</keyword>
<dbReference type="EMBL" id="CM056743">
    <property type="protein sequence ID" value="KAJ8674517.1"/>
    <property type="molecule type" value="Genomic_DNA"/>
</dbReference>
<evidence type="ECO:0000313" key="1">
    <source>
        <dbReference type="EMBL" id="KAJ8674517.1"/>
    </source>
</evidence>